<feature type="transmembrane region" description="Helical" evidence="1">
    <location>
        <begin position="35"/>
        <end position="56"/>
    </location>
</feature>
<gene>
    <name evidence="2" type="ORF">MENT_LOCUS13533</name>
</gene>
<accession>A0A6V7UIW7</accession>
<keyword evidence="1" id="KW-0472">Membrane</keyword>
<keyword evidence="1" id="KW-1133">Transmembrane helix</keyword>
<organism evidence="2 3">
    <name type="scientific">Meloidogyne enterolobii</name>
    <name type="common">Root-knot nematode worm</name>
    <name type="synonym">Meloidogyne mayaguensis</name>
    <dbReference type="NCBI Taxonomy" id="390850"/>
    <lineage>
        <taxon>Eukaryota</taxon>
        <taxon>Metazoa</taxon>
        <taxon>Ecdysozoa</taxon>
        <taxon>Nematoda</taxon>
        <taxon>Chromadorea</taxon>
        <taxon>Rhabditida</taxon>
        <taxon>Tylenchina</taxon>
        <taxon>Tylenchomorpha</taxon>
        <taxon>Tylenchoidea</taxon>
        <taxon>Meloidogynidae</taxon>
        <taxon>Meloidogyninae</taxon>
        <taxon>Meloidogyne</taxon>
    </lineage>
</organism>
<dbReference type="Proteomes" id="UP000580250">
    <property type="component" value="Unassembled WGS sequence"/>
</dbReference>
<name>A0A6V7UIW7_MELEN</name>
<evidence type="ECO:0000256" key="1">
    <source>
        <dbReference type="SAM" id="Phobius"/>
    </source>
</evidence>
<sequence length="64" mass="7055">MGDFWTCVGLEGKMLGFLSAAASPETNFVNAVMQIFFAGIIRGIMLIYTAQFNAIIKNCYKKAK</sequence>
<dbReference type="EMBL" id="CAJEWN010000073">
    <property type="protein sequence ID" value="CAD2159122.1"/>
    <property type="molecule type" value="Genomic_DNA"/>
</dbReference>
<keyword evidence="1" id="KW-0812">Transmembrane</keyword>
<comment type="caution">
    <text evidence="2">The sequence shown here is derived from an EMBL/GenBank/DDBJ whole genome shotgun (WGS) entry which is preliminary data.</text>
</comment>
<evidence type="ECO:0000313" key="3">
    <source>
        <dbReference type="Proteomes" id="UP000580250"/>
    </source>
</evidence>
<dbReference type="AlphaFoldDB" id="A0A6V7UIW7"/>
<protein>
    <submittedName>
        <fullName evidence="2">Uncharacterized protein</fullName>
    </submittedName>
</protein>
<dbReference type="OrthoDB" id="37659at2759"/>
<evidence type="ECO:0000313" key="2">
    <source>
        <dbReference type="EMBL" id="CAD2159122.1"/>
    </source>
</evidence>
<reference evidence="2 3" key="1">
    <citation type="submission" date="2020-08" db="EMBL/GenBank/DDBJ databases">
        <authorList>
            <person name="Koutsovoulos G."/>
            <person name="Danchin GJ E."/>
        </authorList>
    </citation>
    <scope>NUCLEOTIDE SEQUENCE [LARGE SCALE GENOMIC DNA]</scope>
</reference>
<proteinExistence type="predicted"/>